<dbReference type="EMBL" id="QTUA01000001">
    <property type="protein sequence ID" value="REF31182.1"/>
    <property type="molecule type" value="Genomic_DNA"/>
</dbReference>
<gene>
    <name evidence="1" type="ORF">DFJ65_2228</name>
</gene>
<accession>A0A3D9UP17</accession>
<evidence type="ECO:0000313" key="2">
    <source>
        <dbReference type="Proteomes" id="UP000256253"/>
    </source>
</evidence>
<proteinExistence type="predicted"/>
<organism evidence="1 2">
    <name type="scientific">Calidifontibacter indicus</name>
    <dbReference type="NCBI Taxonomy" id="419650"/>
    <lineage>
        <taxon>Bacteria</taxon>
        <taxon>Bacillati</taxon>
        <taxon>Actinomycetota</taxon>
        <taxon>Actinomycetes</taxon>
        <taxon>Micrococcales</taxon>
        <taxon>Dermacoccaceae</taxon>
        <taxon>Calidifontibacter</taxon>
    </lineage>
</organism>
<reference evidence="1 2" key="1">
    <citation type="submission" date="2018-08" db="EMBL/GenBank/DDBJ databases">
        <title>Sequencing the genomes of 1000 actinobacteria strains.</title>
        <authorList>
            <person name="Klenk H.-P."/>
        </authorList>
    </citation>
    <scope>NUCLEOTIDE SEQUENCE [LARGE SCALE GENOMIC DNA]</scope>
    <source>
        <strain evidence="1 2">DSM 22967</strain>
    </source>
</reference>
<keyword evidence="2" id="KW-1185">Reference proteome</keyword>
<protein>
    <submittedName>
        <fullName evidence="1">Uncharacterized protein</fullName>
    </submittedName>
</protein>
<comment type="caution">
    <text evidence="1">The sequence shown here is derived from an EMBL/GenBank/DDBJ whole genome shotgun (WGS) entry which is preliminary data.</text>
</comment>
<sequence>MESRVQLLDDVPLTEAETEYVEAARAANTLARDVTNATAASTPSPSLLA</sequence>
<dbReference type="RefSeq" id="WP_170144066.1">
    <property type="nucleotide sequence ID" value="NZ_CBDRMH010000003.1"/>
</dbReference>
<dbReference type="Proteomes" id="UP000256253">
    <property type="component" value="Unassembled WGS sequence"/>
</dbReference>
<dbReference type="AlphaFoldDB" id="A0A3D9UP17"/>
<evidence type="ECO:0000313" key="1">
    <source>
        <dbReference type="EMBL" id="REF31182.1"/>
    </source>
</evidence>
<name>A0A3D9UP17_9MICO</name>